<accession>A0ABV1AXW2</accession>
<evidence type="ECO:0000313" key="2">
    <source>
        <dbReference type="Proteomes" id="UP001457197"/>
    </source>
</evidence>
<dbReference type="Proteomes" id="UP001457197">
    <property type="component" value="Unassembled WGS sequence"/>
</dbReference>
<keyword evidence="2" id="KW-1185">Reference proteome</keyword>
<name>A0ABV1AXW2_9FIRM</name>
<organism evidence="1 2">
    <name type="scientific">Faecalibacterium tardum</name>
    <dbReference type="NCBI Taxonomy" id="3133156"/>
    <lineage>
        <taxon>Bacteria</taxon>
        <taxon>Bacillati</taxon>
        <taxon>Bacillota</taxon>
        <taxon>Clostridia</taxon>
        <taxon>Eubacteriales</taxon>
        <taxon>Oscillospiraceae</taxon>
        <taxon>Faecalibacterium</taxon>
    </lineage>
</organism>
<protein>
    <submittedName>
        <fullName evidence="1">DUF1878 domain-containing protein</fullName>
    </submittedName>
</protein>
<dbReference type="RefSeq" id="WP_349152768.1">
    <property type="nucleotide sequence ID" value="NZ_JBBMEO010000030.1"/>
</dbReference>
<sequence>MKRTFDTVEERLDYIEFRENLLYAKSPVDRVLFENELTEPEYKAIMDVMEDCRQKLANGERVSNASFEQAIYAIVPDDKHDYHMCEALAEAFAAEHRWEEVFPALYGDMAKYGG</sequence>
<evidence type="ECO:0000313" key="1">
    <source>
        <dbReference type="EMBL" id="MEQ2362934.1"/>
    </source>
</evidence>
<comment type="caution">
    <text evidence="1">The sequence shown here is derived from an EMBL/GenBank/DDBJ whole genome shotgun (WGS) entry which is preliminary data.</text>
</comment>
<gene>
    <name evidence="1" type="ORF">WMO44_12435</name>
</gene>
<proteinExistence type="predicted"/>
<dbReference type="EMBL" id="JBBMEO010000030">
    <property type="protein sequence ID" value="MEQ2362934.1"/>
    <property type="molecule type" value="Genomic_DNA"/>
</dbReference>
<reference evidence="1 2" key="1">
    <citation type="submission" date="2024-03" db="EMBL/GenBank/DDBJ databases">
        <title>Human intestinal bacterial collection.</title>
        <authorList>
            <person name="Pauvert C."/>
            <person name="Hitch T.C.A."/>
            <person name="Clavel T."/>
        </authorList>
    </citation>
    <scope>NUCLEOTIDE SEQUENCE [LARGE SCALE GENOMIC DNA]</scope>
    <source>
        <strain evidence="1 2">CLA-AA-H175</strain>
    </source>
</reference>